<dbReference type="HOGENOM" id="CLU_3206112_0_0_9"/>
<feature type="transmembrane region" description="Helical" evidence="1">
    <location>
        <begin position="25"/>
        <end position="44"/>
    </location>
</feature>
<keyword evidence="3" id="KW-1185">Reference proteome</keyword>
<evidence type="ECO:0000313" key="3">
    <source>
        <dbReference type="Proteomes" id="UP000005439"/>
    </source>
</evidence>
<dbReference type="EMBL" id="CP003179">
    <property type="protein sequence ID" value="AEW06089.1"/>
    <property type="molecule type" value="Genomic_DNA"/>
</dbReference>
<dbReference type="Proteomes" id="UP000005439">
    <property type="component" value="Chromosome"/>
</dbReference>
<keyword evidence="1" id="KW-1133">Transmembrane helix</keyword>
<reference evidence="3" key="1">
    <citation type="submission" date="2011-12" db="EMBL/GenBank/DDBJ databases">
        <title>The complete genome of chromosome of Sulfobacillus acidophilus DSM 10332.</title>
        <authorList>
            <person name="Lucas S."/>
            <person name="Han J."/>
            <person name="Lapidus A."/>
            <person name="Bruce D."/>
            <person name="Goodwin L."/>
            <person name="Pitluck S."/>
            <person name="Peters L."/>
            <person name="Kyrpides N."/>
            <person name="Mavromatis K."/>
            <person name="Ivanova N."/>
            <person name="Mikhailova N."/>
            <person name="Chertkov O."/>
            <person name="Saunders E."/>
            <person name="Detter J.C."/>
            <person name="Tapia R."/>
            <person name="Han C."/>
            <person name="Land M."/>
            <person name="Hauser L."/>
            <person name="Markowitz V."/>
            <person name="Cheng J.-F."/>
            <person name="Hugenholtz P."/>
            <person name="Woyke T."/>
            <person name="Wu D."/>
            <person name="Pukall R."/>
            <person name="Gehrich-Schroeter G."/>
            <person name="Schneider S."/>
            <person name="Klenk H.-P."/>
            <person name="Eisen J.A."/>
        </authorList>
    </citation>
    <scope>NUCLEOTIDE SEQUENCE [LARGE SCALE GENOMIC DNA]</scope>
    <source>
        <strain evidence="3">ATCC 700253 / DSM 10332 / NAL</strain>
    </source>
</reference>
<dbReference type="KEGG" id="sap:Sulac_2627"/>
<proteinExistence type="predicted"/>
<evidence type="ECO:0000256" key="1">
    <source>
        <dbReference type="SAM" id="Phobius"/>
    </source>
</evidence>
<reference evidence="2 3" key="2">
    <citation type="journal article" date="2012" name="Stand. Genomic Sci.">
        <title>Complete genome sequence of the moderately thermophilic mineral-sulfide-oxidizing firmicute Sulfobacillus acidophilus type strain (NAL(T)).</title>
        <authorList>
            <person name="Anderson I."/>
            <person name="Chertkov O."/>
            <person name="Chen A."/>
            <person name="Saunders E."/>
            <person name="Lapidus A."/>
            <person name="Nolan M."/>
            <person name="Lucas S."/>
            <person name="Hammon N."/>
            <person name="Deshpande S."/>
            <person name="Cheng J.F."/>
            <person name="Han C."/>
            <person name="Tapia R."/>
            <person name="Goodwin L.A."/>
            <person name="Pitluck S."/>
            <person name="Liolios K."/>
            <person name="Pagani I."/>
            <person name="Ivanova N."/>
            <person name="Mikhailova N."/>
            <person name="Pati A."/>
            <person name="Palaniappan K."/>
            <person name="Land M."/>
            <person name="Pan C."/>
            <person name="Rohde M."/>
            <person name="Pukall R."/>
            <person name="Goker M."/>
            <person name="Detter J.C."/>
            <person name="Woyke T."/>
            <person name="Bristow J."/>
            <person name="Eisen J.A."/>
            <person name="Markowitz V."/>
            <person name="Hugenholtz P."/>
            <person name="Kyrpides N.C."/>
            <person name="Klenk H.P."/>
            <person name="Mavromatis K."/>
        </authorList>
    </citation>
    <scope>NUCLEOTIDE SEQUENCE [LARGE SCALE GENOMIC DNA]</scope>
    <source>
        <strain evidence="3">ATCC 700253 / DSM 10332 / NAL</strain>
    </source>
</reference>
<keyword evidence="1" id="KW-0472">Membrane</keyword>
<keyword evidence="1" id="KW-0812">Transmembrane</keyword>
<sequence>MIYAHDVDLAAMGNDAMTDREGVKVAGLGLLGPLLVLASVAGFYA</sequence>
<accession>G8TX87</accession>
<dbReference type="AlphaFoldDB" id="G8TX87"/>
<dbReference type="PATRIC" id="fig|679936.5.peg.2719"/>
<organism evidence="2 3">
    <name type="scientific">Sulfobacillus acidophilus (strain ATCC 700253 / DSM 10332 / NAL)</name>
    <dbReference type="NCBI Taxonomy" id="679936"/>
    <lineage>
        <taxon>Bacteria</taxon>
        <taxon>Bacillati</taxon>
        <taxon>Bacillota</taxon>
        <taxon>Clostridia</taxon>
        <taxon>Eubacteriales</taxon>
        <taxon>Clostridiales Family XVII. Incertae Sedis</taxon>
        <taxon>Sulfobacillus</taxon>
    </lineage>
</organism>
<name>G8TX87_SULAD</name>
<evidence type="ECO:0000313" key="2">
    <source>
        <dbReference type="EMBL" id="AEW06089.1"/>
    </source>
</evidence>
<gene>
    <name evidence="2" type="ordered locus">Sulac_2627</name>
</gene>
<protein>
    <submittedName>
        <fullName evidence="2">Uncharacterized protein</fullName>
    </submittedName>
</protein>